<feature type="compositionally biased region" description="Low complexity" evidence="1">
    <location>
        <begin position="63"/>
        <end position="77"/>
    </location>
</feature>
<accession>A0A9P6N942</accession>
<evidence type="ECO:0000313" key="3">
    <source>
        <dbReference type="Proteomes" id="UP000886653"/>
    </source>
</evidence>
<dbReference type="EMBL" id="MU167367">
    <property type="protein sequence ID" value="KAG0141884.1"/>
    <property type="molecule type" value="Genomic_DNA"/>
</dbReference>
<evidence type="ECO:0000313" key="2">
    <source>
        <dbReference type="EMBL" id="KAG0141884.1"/>
    </source>
</evidence>
<reference evidence="2" key="1">
    <citation type="submission" date="2013-11" db="EMBL/GenBank/DDBJ databases">
        <title>Genome sequence of the fusiform rust pathogen reveals effectors for host alternation and coevolution with pine.</title>
        <authorList>
            <consortium name="DOE Joint Genome Institute"/>
            <person name="Smith K."/>
            <person name="Pendleton A."/>
            <person name="Kubisiak T."/>
            <person name="Anderson C."/>
            <person name="Salamov A."/>
            <person name="Aerts A."/>
            <person name="Riley R."/>
            <person name="Clum A."/>
            <person name="Lindquist E."/>
            <person name="Ence D."/>
            <person name="Campbell M."/>
            <person name="Kronenberg Z."/>
            <person name="Feau N."/>
            <person name="Dhillon B."/>
            <person name="Hamelin R."/>
            <person name="Burleigh J."/>
            <person name="Smith J."/>
            <person name="Yandell M."/>
            <person name="Nelson C."/>
            <person name="Grigoriev I."/>
            <person name="Davis J."/>
        </authorList>
    </citation>
    <scope>NUCLEOTIDE SEQUENCE</scope>
    <source>
        <strain evidence="2">G11</strain>
    </source>
</reference>
<dbReference type="OrthoDB" id="10405555at2759"/>
<feature type="compositionally biased region" description="Polar residues" evidence="1">
    <location>
        <begin position="372"/>
        <end position="390"/>
    </location>
</feature>
<gene>
    <name evidence="2" type="ORF">CROQUDRAFT_673861</name>
</gene>
<name>A0A9P6N942_9BASI</name>
<keyword evidence="3" id="KW-1185">Reference proteome</keyword>
<comment type="caution">
    <text evidence="2">The sequence shown here is derived from an EMBL/GenBank/DDBJ whole genome shotgun (WGS) entry which is preliminary data.</text>
</comment>
<protein>
    <submittedName>
        <fullName evidence="2">Uncharacterized protein</fullName>
    </submittedName>
</protein>
<dbReference type="AlphaFoldDB" id="A0A9P6N942"/>
<dbReference type="Proteomes" id="UP000886653">
    <property type="component" value="Unassembled WGS sequence"/>
</dbReference>
<proteinExistence type="predicted"/>
<feature type="region of interest" description="Disordered" evidence="1">
    <location>
        <begin position="369"/>
        <end position="390"/>
    </location>
</feature>
<sequence length="481" mass="54026">MTFIGLLTSCKSLGSIIRGRVKRKEKPACSVEDRAVNETLMIAGPSDSRSVEKSTQFPPCPPQFDQDPSGTLRSSSSVLSDGTRLVIKNFYQQYENNQDLYNHDGDEEDEELAYDTTSTQVEDTETNTSLSYTSIHLTKCPQTVPIPNQVLPDRLRSSNSTLCAVTINSPRLIDETLHAKRESHSFQSFDDHMSHHELSSCHGNCEEFKNQGNLPRSDPSAEESHRPFPTPASSSPEDSPSPTQIPLPVIPTTSKSLKRVRSILDLKNLQTIESHDKTSYNRKRRAGMIGYNASERNSRLNAISLFKKTSQPILRLKMSLSSLNGTLPTSFFTIPAADCGLYASNFIEVLDYDKKRVHEIQLTDDGKVKEQLTGSTNSLRSEPSSSTTAYSPTFKQPIVKRVRFVEPIASESVYDDYDDEDGESSEFEFEPTRLTPRARFLASLQPSFSSYCQRKKENWSNKIRNQYICTHHPDSNDLTIS</sequence>
<feature type="region of interest" description="Disordered" evidence="1">
    <location>
        <begin position="45"/>
        <end position="77"/>
    </location>
</feature>
<organism evidence="2 3">
    <name type="scientific">Cronartium quercuum f. sp. fusiforme G11</name>
    <dbReference type="NCBI Taxonomy" id="708437"/>
    <lineage>
        <taxon>Eukaryota</taxon>
        <taxon>Fungi</taxon>
        <taxon>Dikarya</taxon>
        <taxon>Basidiomycota</taxon>
        <taxon>Pucciniomycotina</taxon>
        <taxon>Pucciniomycetes</taxon>
        <taxon>Pucciniales</taxon>
        <taxon>Coleosporiaceae</taxon>
        <taxon>Cronartium</taxon>
    </lineage>
</organism>
<feature type="region of interest" description="Disordered" evidence="1">
    <location>
        <begin position="207"/>
        <end position="252"/>
    </location>
</feature>
<feature type="compositionally biased region" description="Low complexity" evidence="1">
    <location>
        <begin position="231"/>
        <end position="242"/>
    </location>
</feature>
<evidence type="ECO:0000256" key="1">
    <source>
        <dbReference type="SAM" id="MobiDB-lite"/>
    </source>
</evidence>